<dbReference type="InterPro" id="IPR010666">
    <property type="entry name" value="Znf_GRF"/>
</dbReference>
<keyword evidence="2 4" id="KW-0863">Zinc-finger</keyword>
<gene>
    <name evidence="8" type="ORF">Tsubulata_027195</name>
</gene>
<evidence type="ECO:0000256" key="1">
    <source>
        <dbReference type="ARBA" id="ARBA00022723"/>
    </source>
</evidence>
<evidence type="ECO:0000256" key="6">
    <source>
        <dbReference type="SAM" id="MobiDB-lite"/>
    </source>
</evidence>
<keyword evidence="9" id="KW-1185">Reference proteome</keyword>
<feature type="domain" description="GRF-type" evidence="7">
    <location>
        <begin position="48"/>
        <end position="86"/>
    </location>
</feature>
<dbReference type="Pfam" id="PF06839">
    <property type="entry name" value="Zn_ribbon_GRF"/>
    <property type="match status" value="1"/>
</dbReference>
<evidence type="ECO:0000259" key="7">
    <source>
        <dbReference type="PROSITE" id="PS51999"/>
    </source>
</evidence>
<accession>A0A9Q0FNR3</accession>
<evidence type="ECO:0000256" key="2">
    <source>
        <dbReference type="ARBA" id="ARBA00022771"/>
    </source>
</evidence>
<proteinExistence type="predicted"/>
<organism evidence="8 9">
    <name type="scientific">Turnera subulata</name>
    <dbReference type="NCBI Taxonomy" id="218843"/>
    <lineage>
        <taxon>Eukaryota</taxon>
        <taxon>Viridiplantae</taxon>
        <taxon>Streptophyta</taxon>
        <taxon>Embryophyta</taxon>
        <taxon>Tracheophyta</taxon>
        <taxon>Spermatophyta</taxon>
        <taxon>Magnoliopsida</taxon>
        <taxon>eudicotyledons</taxon>
        <taxon>Gunneridae</taxon>
        <taxon>Pentapetalae</taxon>
        <taxon>rosids</taxon>
        <taxon>fabids</taxon>
        <taxon>Malpighiales</taxon>
        <taxon>Passifloraceae</taxon>
        <taxon>Turnera</taxon>
    </lineage>
</organism>
<evidence type="ECO:0000256" key="3">
    <source>
        <dbReference type="ARBA" id="ARBA00022833"/>
    </source>
</evidence>
<name>A0A9Q0FNR3_9ROSI</name>
<comment type="caution">
    <text evidence="8">The sequence shown here is derived from an EMBL/GenBank/DDBJ whole genome shotgun (WGS) entry which is preliminary data.</text>
</comment>
<dbReference type="Proteomes" id="UP001141552">
    <property type="component" value="Unassembled WGS sequence"/>
</dbReference>
<evidence type="ECO:0000256" key="4">
    <source>
        <dbReference type="PROSITE-ProRule" id="PRU01343"/>
    </source>
</evidence>
<dbReference type="GO" id="GO:0008270">
    <property type="term" value="F:zinc ion binding"/>
    <property type="evidence" value="ECO:0007669"/>
    <property type="project" value="UniProtKB-KW"/>
</dbReference>
<reference evidence="8" key="2">
    <citation type="journal article" date="2023" name="Plants (Basel)">
        <title>Annotation of the Turnera subulata (Passifloraceae) Draft Genome Reveals the S-Locus Evolved after the Divergence of Turneroideae from Passifloroideae in a Stepwise Manner.</title>
        <authorList>
            <person name="Henning P.M."/>
            <person name="Roalson E.H."/>
            <person name="Mir W."/>
            <person name="McCubbin A.G."/>
            <person name="Shore J.S."/>
        </authorList>
    </citation>
    <scope>NUCLEOTIDE SEQUENCE</scope>
    <source>
        <strain evidence="8">F60SS</strain>
    </source>
</reference>
<evidence type="ECO:0000256" key="5">
    <source>
        <dbReference type="SAM" id="Coils"/>
    </source>
</evidence>
<keyword evidence="3" id="KW-0862">Zinc</keyword>
<feature type="coiled-coil region" evidence="5">
    <location>
        <begin position="95"/>
        <end position="136"/>
    </location>
</feature>
<feature type="region of interest" description="Disordered" evidence="6">
    <location>
        <begin position="1"/>
        <end position="20"/>
    </location>
</feature>
<evidence type="ECO:0000313" key="8">
    <source>
        <dbReference type="EMBL" id="KAJ4834099.1"/>
    </source>
</evidence>
<evidence type="ECO:0000313" key="9">
    <source>
        <dbReference type="Proteomes" id="UP001141552"/>
    </source>
</evidence>
<protein>
    <recommendedName>
        <fullName evidence="7">GRF-type domain-containing protein</fullName>
    </recommendedName>
</protein>
<dbReference type="OrthoDB" id="2822301at2759"/>
<keyword evidence="5" id="KW-0175">Coiled coil</keyword>
<reference evidence="8" key="1">
    <citation type="submission" date="2022-02" db="EMBL/GenBank/DDBJ databases">
        <authorList>
            <person name="Henning P.M."/>
            <person name="McCubbin A.G."/>
            <person name="Shore J.S."/>
        </authorList>
    </citation>
    <scope>NUCLEOTIDE SEQUENCE</scope>
    <source>
        <strain evidence="8">F60SS</strain>
        <tissue evidence="8">Leaves</tissue>
    </source>
</reference>
<dbReference type="EMBL" id="JAKUCV010004783">
    <property type="protein sequence ID" value="KAJ4834099.1"/>
    <property type="molecule type" value="Genomic_DNA"/>
</dbReference>
<dbReference type="PROSITE" id="PS51999">
    <property type="entry name" value="ZF_GRF"/>
    <property type="match status" value="1"/>
</dbReference>
<dbReference type="AlphaFoldDB" id="A0A9Q0FNR3"/>
<feature type="compositionally biased region" description="Low complexity" evidence="6">
    <location>
        <begin position="1"/>
        <end position="16"/>
    </location>
</feature>
<sequence>MASQWSPNSQGSSGSSATKGVAITSRKRITAYGRQRPNYSYEGPAIMCHCGKKSPQWTSWTNEHPGMRFHRCGRRHCGFFVWADEPIVGRAREVIRDLRDNETELCIENERLQRENVNLSMEVQELKMQVRDLKQKLIDVPTAERKNGFMNFFTNAHVLVVEMASNFDESLIMALQLLGVEGVEVMNFGIGRLRINDK</sequence>
<dbReference type="PANTHER" id="PTHR33248">
    <property type="entry name" value="ZINC ION-BINDING PROTEIN"/>
    <property type="match status" value="1"/>
</dbReference>
<keyword evidence="1" id="KW-0479">Metal-binding</keyword>